<dbReference type="InterPro" id="IPR002156">
    <property type="entry name" value="RNaseH_domain"/>
</dbReference>
<dbReference type="PANTHER" id="PTHR47074:SF11">
    <property type="entry name" value="REVERSE TRANSCRIPTASE-LIKE PROTEIN"/>
    <property type="match status" value="1"/>
</dbReference>
<dbReference type="OrthoDB" id="1712133at2759"/>
<dbReference type="InterPro" id="IPR036397">
    <property type="entry name" value="RNaseH_sf"/>
</dbReference>
<sequence>MPTRDIITRAISSAKEWAIGNECKSKIKESMVTSISSAEIQEVTCHTYAAWREDLKLAGLGWMLCSQLTGTLRSFSTCATFVSSPLVAKGLAIRATLHQAVQEGLRSLSVKSDSFQLVRAINFGSKITKLHGILHDISLLSLRFESICFSFIPRIKNTIADSLAKDALFDHDCLYQV</sequence>
<proteinExistence type="predicted"/>
<gene>
    <name evidence="2" type="ORF">ANE_LOCUS28229</name>
</gene>
<reference evidence="2" key="1">
    <citation type="submission" date="2019-07" db="EMBL/GenBank/DDBJ databases">
        <authorList>
            <person name="Dittberner H."/>
        </authorList>
    </citation>
    <scope>NUCLEOTIDE SEQUENCE [LARGE SCALE GENOMIC DNA]</scope>
</reference>
<dbReference type="CDD" id="cd06222">
    <property type="entry name" value="RNase_H_like"/>
    <property type="match status" value="1"/>
</dbReference>
<dbReference type="GO" id="GO:0003676">
    <property type="term" value="F:nucleic acid binding"/>
    <property type="evidence" value="ECO:0007669"/>
    <property type="project" value="InterPro"/>
</dbReference>
<dbReference type="InterPro" id="IPR052929">
    <property type="entry name" value="RNase_H-like_EbsB-rel"/>
</dbReference>
<dbReference type="PANTHER" id="PTHR47074">
    <property type="entry name" value="BNAC02G40300D PROTEIN"/>
    <property type="match status" value="1"/>
</dbReference>
<dbReference type="Pfam" id="PF13456">
    <property type="entry name" value="RVT_3"/>
    <property type="match status" value="1"/>
</dbReference>
<name>A0A565CVR3_9BRAS</name>
<evidence type="ECO:0000313" key="2">
    <source>
        <dbReference type="EMBL" id="VVB17785.1"/>
    </source>
</evidence>
<keyword evidence="3" id="KW-1185">Reference proteome</keyword>
<protein>
    <recommendedName>
        <fullName evidence="1">RNase H type-1 domain-containing protein</fullName>
    </recommendedName>
</protein>
<dbReference type="AlphaFoldDB" id="A0A565CVR3"/>
<evidence type="ECO:0000313" key="3">
    <source>
        <dbReference type="Proteomes" id="UP000489600"/>
    </source>
</evidence>
<dbReference type="Proteomes" id="UP000489600">
    <property type="component" value="Unassembled WGS sequence"/>
</dbReference>
<dbReference type="SUPFAM" id="SSF53098">
    <property type="entry name" value="Ribonuclease H-like"/>
    <property type="match status" value="1"/>
</dbReference>
<evidence type="ECO:0000259" key="1">
    <source>
        <dbReference type="Pfam" id="PF13456"/>
    </source>
</evidence>
<accession>A0A565CVR3</accession>
<organism evidence="2 3">
    <name type="scientific">Arabis nemorensis</name>
    <dbReference type="NCBI Taxonomy" id="586526"/>
    <lineage>
        <taxon>Eukaryota</taxon>
        <taxon>Viridiplantae</taxon>
        <taxon>Streptophyta</taxon>
        <taxon>Embryophyta</taxon>
        <taxon>Tracheophyta</taxon>
        <taxon>Spermatophyta</taxon>
        <taxon>Magnoliopsida</taxon>
        <taxon>eudicotyledons</taxon>
        <taxon>Gunneridae</taxon>
        <taxon>Pentapetalae</taxon>
        <taxon>rosids</taxon>
        <taxon>malvids</taxon>
        <taxon>Brassicales</taxon>
        <taxon>Brassicaceae</taxon>
        <taxon>Arabideae</taxon>
        <taxon>Arabis</taxon>
    </lineage>
</organism>
<dbReference type="InterPro" id="IPR012337">
    <property type="entry name" value="RNaseH-like_sf"/>
</dbReference>
<dbReference type="GO" id="GO:0004523">
    <property type="term" value="F:RNA-DNA hybrid ribonuclease activity"/>
    <property type="evidence" value="ECO:0007669"/>
    <property type="project" value="InterPro"/>
</dbReference>
<comment type="caution">
    <text evidence="2">The sequence shown here is derived from an EMBL/GenBank/DDBJ whole genome shotgun (WGS) entry which is preliminary data.</text>
</comment>
<dbReference type="EMBL" id="CABITT030000008">
    <property type="protein sequence ID" value="VVB17785.1"/>
    <property type="molecule type" value="Genomic_DNA"/>
</dbReference>
<dbReference type="Gene3D" id="3.30.420.10">
    <property type="entry name" value="Ribonuclease H-like superfamily/Ribonuclease H"/>
    <property type="match status" value="1"/>
</dbReference>
<dbReference type="InterPro" id="IPR044730">
    <property type="entry name" value="RNase_H-like_dom_plant"/>
</dbReference>
<feature type="domain" description="RNase H type-1" evidence="1">
    <location>
        <begin position="49"/>
        <end position="167"/>
    </location>
</feature>